<evidence type="ECO:0000256" key="1">
    <source>
        <dbReference type="SAM" id="MobiDB-lite"/>
    </source>
</evidence>
<evidence type="ECO:0000313" key="2">
    <source>
        <dbReference type="EMBL" id="CAG2231358.1"/>
    </source>
</evidence>
<evidence type="ECO:0000313" key="3">
    <source>
        <dbReference type="Proteomes" id="UP000683360"/>
    </source>
</evidence>
<dbReference type="OrthoDB" id="10548934at2759"/>
<feature type="region of interest" description="Disordered" evidence="1">
    <location>
        <begin position="26"/>
        <end position="75"/>
    </location>
</feature>
<proteinExistence type="predicted"/>
<dbReference type="AlphaFoldDB" id="A0A8S3TC40"/>
<reference evidence="2" key="1">
    <citation type="submission" date="2021-03" db="EMBL/GenBank/DDBJ databases">
        <authorList>
            <person name="Bekaert M."/>
        </authorList>
    </citation>
    <scope>NUCLEOTIDE SEQUENCE</scope>
</reference>
<name>A0A8S3TC40_MYTED</name>
<keyword evidence="3" id="KW-1185">Reference proteome</keyword>
<dbReference type="Proteomes" id="UP000683360">
    <property type="component" value="Unassembled WGS sequence"/>
</dbReference>
<comment type="caution">
    <text evidence="2">The sequence shown here is derived from an EMBL/GenBank/DDBJ whole genome shotgun (WGS) entry which is preliminary data.</text>
</comment>
<organism evidence="2 3">
    <name type="scientific">Mytilus edulis</name>
    <name type="common">Blue mussel</name>
    <dbReference type="NCBI Taxonomy" id="6550"/>
    <lineage>
        <taxon>Eukaryota</taxon>
        <taxon>Metazoa</taxon>
        <taxon>Spiralia</taxon>
        <taxon>Lophotrochozoa</taxon>
        <taxon>Mollusca</taxon>
        <taxon>Bivalvia</taxon>
        <taxon>Autobranchia</taxon>
        <taxon>Pteriomorphia</taxon>
        <taxon>Mytilida</taxon>
        <taxon>Mytiloidea</taxon>
        <taxon>Mytilidae</taxon>
        <taxon>Mytilinae</taxon>
        <taxon>Mytilus</taxon>
    </lineage>
</organism>
<sequence length="327" mass="37540">MHRLLVYKSKAYDIFLEAEDKFPSYEVTPRHGNLSKQPSDEGGNAEDNFPSYEVTPRHGNLSKQPSDEGGNGTELLNRQKRGWGSVLFTGASMLIKMTSLGLTLGSALTGGCMYYPDICTNREEIERLDKKIKPMTRKYEEEYMQSKVMYYNLKTATTNNGYIEYYINQTLQAVETLQDIESDLTLLLQIKLPKLSQMASATANLTYEEYYRQVFGTLEYRLSDLKQMLLKYRNSALIGIVVQFVIEATVKKFVNAIQTAYKQVRGSEDILASTSKELWGRMDGSQTKRFRIVERLKLAPKVLRQTAKNIGPKVPQFWEKYQKVDNY</sequence>
<dbReference type="EMBL" id="CAJPWZ010002142">
    <property type="protein sequence ID" value="CAG2231358.1"/>
    <property type="molecule type" value="Genomic_DNA"/>
</dbReference>
<protein>
    <submittedName>
        <fullName evidence="2">Uncharacterized protein</fullName>
    </submittedName>
</protein>
<gene>
    <name evidence="2" type="ORF">MEDL_44148</name>
</gene>
<accession>A0A8S3TC40</accession>